<feature type="compositionally biased region" description="Basic and acidic residues" evidence="1">
    <location>
        <begin position="52"/>
        <end position="71"/>
    </location>
</feature>
<feature type="domain" description="M23ase beta-sheet core" evidence="2">
    <location>
        <begin position="229"/>
        <end position="334"/>
    </location>
</feature>
<dbReference type="STRING" id="1801732.A2814_00225"/>
<evidence type="ECO:0000313" key="4">
    <source>
        <dbReference type="Proteomes" id="UP000177869"/>
    </source>
</evidence>
<dbReference type="EMBL" id="MFTI01000027">
    <property type="protein sequence ID" value="OGI59728.1"/>
    <property type="molecule type" value="Genomic_DNA"/>
</dbReference>
<organism evidence="3 4">
    <name type="scientific">Candidatus Nomurabacteria bacterium RIFCSPHIGHO2_01_FULL_38_19</name>
    <dbReference type="NCBI Taxonomy" id="1801732"/>
    <lineage>
        <taxon>Bacteria</taxon>
        <taxon>Candidatus Nomuraibacteriota</taxon>
    </lineage>
</organism>
<reference evidence="3 4" key="1">
    <citation type="journal article" date="2016" name="Nat. Commun.">
        <title>Thousands of microbial genomes shed light on interconnected biogeochemical processes in an aquifer system.</title>
        <authorList>
            <person name="Anantharaman K."/>
            <person name="Brown C.T."/>
            <person name="Hug L.A."/>
            <person name="Sharon I."/>
            <person name="Castelle C.J."/>
            <person name="Probst A.J."/>
            <person name="Thomas B.C."/>
            <person name="Singh A."/>
            <person name="Wilkins M.J."/>
            <person name="Karaoz U."/>
            <person name="Brodie E.L."/>
            <person name="Williams K.H."/>
            <person name="Hubbard S.S."/>
            <person name="Banfield J.F."/>
        </authorList>
    </citation>
    <scope>NUCLEOTIDE SEQUENCE [LARGE SCALE GENOMIC DNA]</scope>
</reference>
<evidence type="ECO:0000259" key="2">
    <source>
        <dbReference type="Pfam" id="PF01551"/>
    </source>
</evidence>
<dbReference type="GO" id="GO:0004222">
    <property type="term" value="F:metalloendopeptidase activity"/>
    <property type="evidence" value="ECO:0007669"/>
    <property type="project" value="TreeGrafter"/>
</dbReference>
<dbReference type="InterPro" id="IPR016047">
    <property type="entry name" value="M23ase_b-sheet_dom"/>
</dbReference>
<dbReference type="CDD" id="cd12797">
    <property type="entry name" value="M23_peptidase"/>
    <property type="match status" value="1"/>
</dbReference>
<dbReference type="PANTHER" id="PTHR21666:SF268">
    <property type="entry name" value="PEPTIDASE M23 DOMAIN-CONTAINING PROTEIN"/>
    <property type="match status" value="1"/>
</dbReference>
<evidence type="ECO:0000256" key="1">
    <source>
        <dbReference type="SAM" id="MobiDB-lite"/>
    </source>
</evidence>
<feature type="compositionally biased region" description="Polar residues" evidence="1">
    <location>
        <begin position="1"/>
        <end position="15"/>
    </location>
</feature>
<feature type="region of interest" description="Disordered" evidence="1">
    <location>
        <begin position="52"/>
        <end position="79"/>
    </location>
</feature>
<feature type="region of interest" description="Disordered" evidence="1">
    <location>
        <begin position="103"/>
        <end position="122"/>
    </location>
</feature>
<protein>
    <recommendedName>
        <fullName evidence="2">M23ase beta-sheet core domain-containing protein</fullName>
    </recommendedName>
</protein>
<name>A0A1F6UQU0_9BACT</name>
<dbReference type="Pfam" id="PF01551">
    <property type="entry name" value="Peptidase_M23"/>
    <property type="match status" value="1"/>
</dbReference>
<dbReference type="AlphaFoldDB" id="A0A1F6UQU0"/>
<proteinExistence type="predicted"/>
<dbReference type="SUPFAM" id="SSF51261">
    <property type="entry name" value="Duplicated hybrid motif"/>
    <property type="match status" value="1"/>
</dbReference>
<feature type="compositionally biased region" description="Basic and acidic residues" evidence="1">
    <location>
        <begin position="113"/>
        <end position="122"/>
    </location>
</feature>
<dbReference type="InterPro" id="IPR050570">
    <property type="entry name" value="Cell_wall_metabolism_enzyme"/>
</dbReference>
<feature type="region of interest" description="Disordered" evidence="1">
    <location>
        <begin position="1"/>
        <end position="22"/>
    </location>
</feature>
<gene>
    <name evidence="3" type="ORF">A2814_00225</name>
</gene>
<dbReference type="PANTHER" id="PTHR21666">
    <property type="entry name" value="PEPTIDASE-RELATED"/>
    <property type="match status" value="1"/>
</dbReference>
<evidence type="ECO:0000313" key="3">
    <source>
        <dbReference type="EMBL" id="OGI59728.1"/>
    </source>
</evidence>
<comment type="caution">
    <text evidence="3">The sequence shown here is derived from an EMBL/GenBank/DDBJ whole genome shotgun (WGS) entry which is preliminary data.</text>
</comment>
<dbReference type="Gene3D" id="2.70.70.10">
    <property type="entry name" value="Glucose Permease (Domain IIA)"/>
    <property type="match status" value="1"/>
</dbReference>
<dbReference type="InterPro" id="IPR011055">
    <property type="entry name" value="Dup_hybrid_motif"/>
</dbReference>
<sequence length="361" mass="41470">MEIKQNSAEASGLTQDNEEKLDYERRVAGIEKQIRILDQEIRKLELIEKLAKEKEEKENSSAQGEKEDTDRKTKKTSRRKFIKQGTRLVVGMMLGAEIIGDNKNMRKVPAPPTEKKSPEKTLEEEIEDCRKIIKNEKFEEILKNPRLVSALYYSQQAIENMAPPHESRTQKVIWSLHSLITKEFRDNYIQYLKNLVKEQISHRYWLNLHVQSLPLDKISFGKDIEENHQDAIDLFIEEGSPIRSMSGGIVVLAENGWKKDDKLSTSSAFGGNTIIIFSPYDESFYRYAHMEEAKVGAGTVLSRGEQIGTVGHTGINASKKGHGRHLHLEINKYDRKNEKIVPCSVVDLKNKLETLLKRIKR</sequence>
<dbReference type="Proteomes" id="UP000177869">
    <property type="component" value="Unassembled WGS sequence"/>
</dbReference>
<accession>A0A1F6UQU0</accession>